<dbReference type="PANTHER" id="PTHR31109">
    <property type="entry name" value="PROTEIN FAM207A"/>
    <property type="match status" value="1"/>
</dbReference>
<dbReference type="GO" id="GO:0030688">
    <property type="term" value="C:preribosome, small subunit precursor"/>
    <property type="evidence" value="ECO:0007669"/>
    <property type="project" value="InterPro"/>
</dbReference>
<dbReference type="Pfam" id="PF15341">
    <property type="entry name" value="SLX9"/>
    <property type="match status" value="1"/>
</dbReference>
<evidence type="ECO:0000313" key="5">
    <source>
        <dbReference type="EMBL" id="KAJ0399006.1"/>
    </source>
</evidence>
<comment type="subcellular location">
    <subcellularLocation>
        <location evidence="1">Nucleus</location>
        <location evidence="1">Nucleolus</location>
    </subcellularLocation>
</comment>
<feature type="compositionally biased region" description="Low complexity" evidence="4">
    <location>
        <begin position="12"/>
        <end position="28"/>
    </location>
</feature>
<feature type="compositionally biased region" description="Basic residues" evidence="4">
    <location>
        <begin position="76"/>
        <end position="86"/>
    </location>
</feature>
<dbReference type="GO" id="GO:0030686">
    <property type="term" value="C:90S preribosome"/>
    <property type="evidence" value="ECO:0007669"/>
    <property type="project" value="InterPro"/>
</dbReference>
<accession>A0AAD5LHV7</accession>
<evidence type="ECO:0000256" key="3">
    <source>
        <dbReference type="ARBA" id="ARBA00023242"/>
    </source>
</evidence>
<evidence type="ECO:0000256" key="2">
    <source>
        <dbReference type="ARBA" id="ARBA00011022"/>
    </source>
</evidence>
<dbReference type="InterPro" id="IPR028160">
    <property type="entry name" value="Slx9-like"/>
</dbReference>
<keyword evidence="3" id="KW-0539">Nucleus</keyword>
<feature type="compositionally biased region" description="Basic residues" evidence="4">
    <location>
        <begin position="156"/>
        <end position="167"/>
    </location>
</feature>
<evidence type="ECO:0008006" key="7">
    <source>
        <dbReference type="Google" id="ProtNLM"/>
    </source>
</evidence>
<dbReference type="PANTHER" id="PTHR31109:SF2">
    <property type="entry name" value="RIBOSOME BIOGENESIS PROTEIN SLX9 HOMOLOG"/>
    <property type="match status" value="1"/>
</dbReference>
<dbReference type="AlphaFoldDB" id="A0AAD5LHV7"/>
<feature type="compositionally biased region" description="Low complexity" evidence="4">
    <location>
        <begin position="203"/>
        <end position="215"/>
    </location>
</feature>
<proteinExistence type="inferred from homology"/>
<feature type="compositionally biased region" description="Low complexity" evidence="4">
    <location>
        <begin position="139"/>
        <end position="153"/>
    </location>
</feature>
<organism evidence="5 6">
    <name type="scientific">Pythium insidiosum</name>
    <name type="common">Pythiosis disease agent</name>
    <dbReference type="NCBI Taxonomy" id="114742"/>
    <lineage>
        <taxon>Eukaryota</taxon>
        <taxon>Sar</taxon>
        <taxon>Stramenopiles</taxon>
        <taxon>Oomycota</taxon>
        <taxon>Peronosporomycetes</taxon>
        <taxon>Pythiales</taxon>
        <taxon>Pythiaceae</taxon>
        <taxon>Pythium</taxon>
    </lineage>
</organism>
<comment type="caution">
    <text evidence="5">The sequence shown here is derived from an EMBL/GenBank/DDBJ whole genome shotgun (WGS) entry which is preliminary data.</text>
</comment>
<protein>
    <recommendedName>
        <fullName evidence="7">Ribosome biogenesis protein SLX9</fullName>
    </recommendedName>
</protein>
<sequence length="229" mass="24171">MGRLQRKKFRAHAAAAQPKTPAKAKDVGASAAASLSAAAVAAAFEGEADDTVDAVDAELSGDDDDAADGSGPLSRGQRKRMKRRSAFMRKMGLVNRVVLEKEKQKKKQEQGVFADIKELQDSLFLSDRDLAAAAAGKISQSSNSAAPSKSATAGAKPKKLSGKQRQKLAVRELGQLKAVHTHPQFQNDPFAAIQMHLQSTVVQQPTATTATAPAASGKPAKRANDMDVE</sequence>
<dbReference type="GO" id="GO:0005730">
    <property type="term" value="C:nucleolus"/>
    <property type="evidence" value="ECO:0007669"/>
    <property type="project" value="UniProtKB-SubCell"/>
</dbReference>
<feature type="region of interest" description="Disordered" evidence="4">
    <location>
        <begin position="203"/>
        <end position="229"/>
    </location>
</feature>
<dbReference type="Proteomes" id="UP001209570">
    <property type="component" value="Unassembled WGS sequence"/>
</dbReference>
<feature type="region of interest" description="Disordered" evidence="4">
    <location>
        <begin position="135"/>
        <end position="167"/>
    </location>
</feature>
<comment type="similarity">
    <text evidence="2">Belongs to the SLX9 family.</text>
</comment>
<dbReference type="GO" id="GO:0000462">
    <property type="term" value="P:maturation of SSU-rRNA from tricistronic rRNA transcript (SSU-rRNA, 5.8S rRNA, LSU-rRNA)"/>
    <property type="evidence" value="ECO:0007669"/>
    <property type="project" value="InterPro"/>
</dbReference>
<name>A0AAD5LHV7_PYTIN</name>
<feature type="region of interest" description="Disordered" evidence="4">
    <location>
        <begin position="58"/>
        <end position="86"/>
    </location>
</feature>
<dbReference type="EMBL" id="JAKCXM010000197">
    <property type="protein sequence ID" value="KAJ0399006.1"/>
    <property type="molecule type" value="Genomic_DNA"/>
</dbReference>
<reference evidence="5" key="1">
    <citation type="submission" date="2021-12" db="EMBL/GenBank/DDBJ databases">
        <title>Prjna785345.</title>
        <authorList>
            <person name="Rujirawat T."/>
            <person name="Krajaejun T."/>
        </authorList>
    </citation>
    <scope>NUCLEOTIDE SEQUENCE</scope>
    <source>
        <strain evidence="5">Pi057C3</strain>
    </source>
</reference>
<evidence type="ECO:0000256" key="1">
    <source>
        <dbReference type="ARBA" id="ARBA00004604"/>
    </source>
</evidence>
<keyword evidence="6" id="KW-1185">Reference proteome</keyword>
<evidence type="ECO:0000256" key="4">
    <source>
        <dbReference type="SAM" id="MobiDB-lite"/>
    </source>
</evidence>
<feature type="compositionally biased region" description="Acidic residues" evidence="4">
    <location>
        <begin position="58"/>
        <end position="67"/>
    </location>
</feature>
<feature type="region of interest" description="Disordered" evidence="4">
    <location>
        <begin position="1"/>
        <end position="28"/>
    </location>
</feature>
<gene>
    <name evidence="5" type="ORF">P43SY_008326</name>
</gene>
<feature type="compositionally biased region" description="Basic residues" evidence="4">
    <location>
        <begin position="1"/>
        <end position="11"/>
    </location>
</feature>
<evidence type="ECO:0000313" key="6">
    <source>
        <dbReference type="Proteomes" id="UP001209570"/>
    </source>
</evidence>